<evidence type="ECO:0000313" key="4">
    <source>
        <dbReference type="Proteomes" id="UP000196151"/>
    </source>
</evidence>
<sequence length="395" mass="46036">MENIKEQIHRDLDYYKSGIRQLYQRSYQLYIFGLIAVMLLTVTGIGVSTAILRGILVLVFISEVVGLLYLLRFLKEASFESYFKEIPEKLIEAFPVMQESAPQEDNQAYYFLDSQGELIKLNKKNIRNFPSAIKQYTLLVGFNYETDKVRFEQPLHFYYYDITAITHSDSYKKEVLKNTNFLAKRRKRRIRTIILTLIGIVLASAVVYFGAKTYFNDNGSSIFENRLRDEADFDNDEQKTMIQSMDISRGNETVTLTLPQELHDQSGYFMDIADEDGYSYQSFMSETYFIDVSMIEKATYGSFSEYLKKAAQTRAESPVDKKTEKIHEDFFITEYREEAKQDAEQGQMMVYYFESEENYGSISLSFKDADELNLPADTALSILKELKFERKENIL</sequence>
<dbReference type="AlphaFoldDB" id="A0A200JET7"/>
<dbReference type="EMBL" id="CP147246">
    <property type="protein sequence ID" value="WYJ95604.1"/>
    <property type="molecule type" value="Genomic_DNA"/>
</dbReference>
<proteinExistence type="predicted"/>
<dbReference type="EMBL" id="NIBQ01000001">
    <property type="protein sequence ID" value="OUZ35087.1"/>
    <property type="molecule type" value="Genomic_DNA"/>
</dbReference>
<evidence type="ECO:0000313" key="2">
    <source>
        <dbReference type="EMBL" id="OUZ35087.1"/>
    </source>
</evidence>
<accession>A0A200JET7</accession>
<dbReference type="RefSeq" id="WP_087639730.1">
    <property type="nucleotide sequence ID" value="NZ_CP147246.1"/>
</dbReference>
<gene>
    <name evidence="2" type="ORF">A5889_000562</name>
    <name evidence="3" type="ORF">A5889_003152</name>
</gene>
<reference evidence="2" key="1">
    <citation type="submission" date="2017-05" db="EMBL/GenBank/DDBJ databases">
        <title>The Genome Sequence of Enterococcus sp. 9D6_DIV0238.</title>
        <authorList>
            <consortium name="The Broad Institute Genomics Platform"/>
            <consortium name="The Broad Institute Genomic Center for Infectious Diseases"/>
            <person name="Earl A."/>
            <person name="Manson A."/>
            <person name="Schwartman J."/>
            <person name="Gilmore M."/>
            <person name="Abouelleil A."/>
            <person name="Cao P."/>
            <person name="Chapman S."/>
            <person name="Cusick C."/>
            <person name="Shea T."/>
            <person name="Young S."/>
            <person name="Neafsey D."/>
            <person name="Nusbaum C."/>
            <person name="Birren B."/>
        </authorList>
    </citation>
    <scope>NUCLEOTIDE SEQUENCE [LARGE SCALE GENOMIC DNA]</scope>
    <source>
        <strain evidence="2">9D6_DIV0238</strain>
    </source>
</reference>
<reference evidence="3" key="3">
    <citation type="submission" date="2024-03" db="EMBL/GenBank/DDBJ databases">
        <title>The Genome Sequence of Enterococcus sp. DIV0238c.</title>
        <authorList>
            <consortium name="The Broad Institute Genomics Platform"/>
            <consortium name="The Broad Institute Microbial Omics Core"/>
            <consortium name="The Broad Institute Genomic Center for Infectious Diseases"/>
            <person name="Earl A."/>
            <person name="Manson A."/>
            <person name="Gilmore M."/>
            <person name="Schwartman J."/>
            <person name="Shea T."/>
            <person name="Abouelleil A."/>
            <person name="Cao P."/>
            <person name="Chapman S."/>
            <person name="Cusick C."/>
            <person name="Young S."/>
            <person name="Neafsey D."/>
            <person name="Nusbaum C."/>
            <person name="Birren B."/>
        </authorList>
    </citation>
    <scope>NUCLEOTIDE SEQUENCE</scope>
    <source>
        <strain evidence="3">9D6_DIV0238</strain>
    </source>
</reference>
<evidence type="ECO:0000256" key="1">
    <source>
        <dbReference type="SAM" id="Phobius"/>
    </source>
</evidence>
<dbReference type="OrthoDB" id="2174946at2"/>
<keyword evidence="1" id="KW-1133">Transmembrane helix</keyword>
<protein>
    <submittedName>
        <fullName evidence="2">Uncharacterized protein</fullName>
    </submittedName>
</protein>
<feature type="transmembrane region" description="Helical" evidence="1">
    <location>
        <begin position="27"/>
        <end position="45"/>
    </location>
</feature>
<dbReference type="Proteomes" id="UP000196151">
    <property type="component" value="Chromosome"/>
</dbReference>
<keyword evidence="1" id="KW-0472">Membrane</keyword>
<reference evidence="3" key="2">
    <citation type="submission" date="2017-05" db="EMBL/GenBank/DDBJ databases">
        <authorList>
            <consortium name="The Broad Institute Genomics Platform"/>
            <consortium name="The Broad Institute Genomic Center for Infectious Diseases"/>
            <person name="Earl A."/>
            <person name="Manson A."/>
            <person name="Schwartman J."/>
            <person name="Gilmore M."/>
            <person name="Abouelleil A."/>
            <person name="Cao P."/>
            <person name="Chapman S."/>
            <person name="Cusick C."/>
            <person name="Shea T."/>
            <person name="Young S."/>
            <person name="Neafsey D."/>
            <person name="Nusbaum C."/>
            <person name="Birren B."/>
        </authorList>
    </citation>
    <scope>NUCLEOTIDE SEQUENCE</scope>
    <source>
        <strain evidence="3">9D6_DIV0238</strain>
    </source>
</reference>
<feature type="transmembrane region" description="Helical" evidence="1">
    <location>
        <begin position="192"/>
        <end position="211"/>
    </location>
</feature>
<name>A0A200JET7_9ENTE</name>
<keyword evidence="1" id="KW-0812">Transmembrane</keyword>
<keyword evidence="4" id="KW-1185">Reference proteome</keyword>
<evidence type="ECO:0000313" key="3">
    <source>
        <dbReference type="EMBL" id="WYJ95604.1"/>
    </source>
</evidence>
<organism evidence="2">
    <name type="scientific">Candidatus Enterococcus dunnyi</name>
    <dbReference type="NCBI Taxonomy" id="1834192"/>
    <lineage>
        <taxon>Bacteria</taxon>
        <taxon>Bacillati</taxon>
        <taxon>Bacillota</taxon>
        <taxon>Bacilli</taxon>
        <taxon>Lactobacillales</taxon>
        <taxon>Enterococcaceae</taxon>
        <taxon>Enterococcus</taxon>
    </lineage>
</organism>
<feature type="transmembrane region" description="Helical" evidence="1">
    <location>
        <begin position="51"/>
        <end position="71"/>
    </location>
</feature>